<dbReference type="Proteomes" id="UP000785679">
    <property type="component" value="Unassembled WGS sequence"/>
</dbReference>
<organism evidence="1 2">
    <name type="scientific">Halteria grandinella</name>
    <dbReference type="NCBI Taxonomy" id="5974"/>
    <lineage>
        <taxon>Eukaryota</taxon>
        <taxon>Sar</taxon>
        <taxon>Alveolata</taxon>
        <taxon>Ciliophora</taxon>
        <taxon>Intramacronucleata</taxon>
        <taxon>Spirotrichea</taxon>
        <taxon>Stichotrichia</taxon>
        <taxon>Sporadotrichida</taxon>
        <taxon>Halteriidae</taxon>
        <taxon>Halteria</taxon>
    </lineage>
</organism>
<comment type="caution">
    <text evidence="1">The sequence shown here is derived from an EMBL/GenBank/DDBJ whole genome shotgun (WGS) entry which is preliminary data.</text>
</comment>
<dbReference type="EMBL" id="RRYP01002202">
    <property type="protein sequence ID" value="TNV85038.1"/>
    <property type="molecule type" value="Genomic_DNA"/>
</dbReference>
<name>A0A8J8T8C3_HALGN</name>
<proteinExistence type="predicted"/>
<evidence type="ECO:0000313" key="1">
    <source>
        <dbReference type="EMBL" id="TNV85038.1"/>
    </source>
</evidence>
<keyword evidence="2" id="KW-1185">Reference proteome</keyword>
<reference evidence="1" key="1">
    <citation type="submission" date="2019-06" db="EMBL/GenBank/DDBJ databases">
        <authorList>
            <person name="Zheng W."/>
        </authorList>
    </citation>
    <scope>NUCLEOTIDE SEQUENCE</scope>
    <source>
        <strain evidence="1">QDHG01</strain>
    </source>
</reference>
<dbReference type="AlphaFoldDB" id="A0A8J8T8C3"/>
<sequence>MEVINAEQKVINSVYELLDERWLSKEYRLFYKGDDTEMDLSDCLALLGDRLHFHSITCSDSFLPVFSKFRLIKMEIEYQDNLSQFFEHIPHSVAELTLNVYSALPFSFKGDCIIRKFRNNEEQEEQYINHNNGAGKCILLKPPNNSEITGVRFPPQALLYTEHRKLTSSTMELIQVHLIPNFSNQYIARGKFRGT</sequence>
<accession>A0A8J8T8C3</accession>
<gene>
    <name evidence="1" type="ORF">FGO68_gene8262</name>
</gene>
<evidence type="ECO:0000313" key="2">
    <source>
        <dbReference type="Proteomes" id="UP000785679"/>
    </source>
</evidence>
<protein>
    <submittedName>
        <fullName evidence="1">Uncharacterized protein</fullName>
    </submittedName>
</protein>